<evidence type="ECO:0000256" key="6">
    <source>
        <dbReference type="SAM" id="Phobius"/>
    </source>
</evidence>
<gene>
    <name evidence="7" type="ORF">H8S62_17165</name>
</gene>
<evidence type="ECO:0000256" key="4">
    <source>
        <dbReference type="ARBA" id="ARBA00022989"/>
    </source>
</evidence>
<dbReference type="PANTHER" id="PTHR47089:SF1">
    <property type="entry name" value="GUANOSINE ABC TRANSPORTER PERMEASE PROTEIN NUPP"/>
    <property type="match status" value="1"/>
</dbReference>
<keyword evidence="4 6" id="KW-1133">Transmembrane helix</keyword>
<dbReference type="GO" id="GO:0005886">
    <property type="term" value="C:plasma membrane"/>
    <property type="evidence" value="ECO:0007669"/>
    <property type="project" value="UniProtKB-SubCell"/>
</dbReference>
<protein>
    <submittedName>
        <fullName evidence="7">ABC transporter permease</fullName>
    </submittedName>
</protein>
<dbReference type="Proteomes" id="UP000607645">
    <property type="component" value="Unassembled WGS sequence"/>
</dbReference>
<feature type="transmembrane region" description="Helical" evidence="6">
    <location>
        <begin position="231"/>
        <end position="256"/>
    </location>
</feature>
<keyword evidence="3 6" id="KW-0812">Transmembrane</keyword>
<dbReference type="GO" id="GO:0022857">
    <property type="term" value="F:transmembrane transporter activity"/>
    <property type="evidence" value="ECO:0007669"/>
    <property type="project" value="InterPro"/>
</dbReference>
<evidence type="ECO:0000313" key="7">
    <source>
        <dbReference type="EMBL" id="MBC5738745.1"/>
    </source>
</evidence>
<feature type="transmembrane region" description="Helical" evidence="6">
    <location>
        <begin position="117"/>
        <end position="141"/>
    </location>
</feature>
<evidence type="ECO:0000256" key="2">
    <source>
        <dbReference type="ARBA" id="ARBA00022475"/>
    </source>
</evidence>
<feature type="transmembrane region" description="Helical" evidence="6">
    <location>
        <begin position="150"/>
        <end position="169"/>
    </location>
</feature>
<keyword evidence="2" id="KW-1003">Cell membrane</keyword>
<feature type="transmembrane region" description="Helical" evidence="6">
    <location>
        <begin position="20"/>
        <end position="46"/>
    </location>
</feature>
<dbReference type="AlphaFoldDB" id="A0A8J6JPX6"/>
<organism evidence="7 8">
    <name type="scientific">Lawsonibacter faecis</name>
    <dbReference type="NCBI Taxonomy" id="2763052"/>
    <lineage>
        <taxon>Bacteria</taxon>
        <taxon>Bacillati</taxon>
        <taxon>Bacillota</taxon>
        <taxon>Clostridia</taxon>
        <taxon>Eubacteriales</taxon>
        <taxon>Oscillospiraceae</taxon>
        <taxon>Lawsonibacter</taxon>
    </lineage>
</organism>
<evidence type="ECO:0000256" key="1">
    <source>
        <dbReference type="ARBA" id="ARBA00004651"/>
    </source>
</evidence>
<name>A0A8J6JPX6_9FIRM</name>
<dbReference type="Pfam" id="PF02653">
    <property type="entry name" value="BPD_transp_2"/>
    <property type="match status" value="1"/>
</dbReference>
<keyword evidence="5 6" id="KW-0472">Membrane</keyword>
<dbReference type="InterPro" id="IPR001851">
    <property type="entry name" value="ABC_transp_permease"/>
</dbReference>
<sequence length="348" mass="36359">MGAKTAALDLRGLKHWALGLVSPVCAILISFIMAGIVVVFSGGNPLEAYGALLRGAFGSAAGLRNTVRYTLPIIMLALSFSLCDRCGYFNIGQEGQMFTAALAVAWVPQFMGGAPGFLQILVMVLLGALVGGVMSLIPALLKFLLGINEIVIGVLLNYIATLLSSYMLLHASFADPNSSMPMSYLIEAALPAAAMVGGVVLIVLVYGLGMQRTVPGYELRMIGKNPRFSRACGLPTVRIILIMALIGGAFSGLAAVGEVAGVYHKMYEGFAAGMGYNGMTAALIGKGGSVGMVFGSLILGALQSGSVTLSVETSVPAELVQVVQGFVMFFATVNILRFGFRRNRKGGN</sequence>
<reference evidence="7" key="1">
    <citation type="submission" date="2020-08" db="EMBL/GenBank/DDBJ databases">
        <title>Genome public.</title>
        <authorList>
            <person name="Liu C."/>
            <person name="Sun Q."/>
        </authorList>
    </citation>
    <scope>NUCLEOTIDE SEQUENCE</scope>
    <source>
        <strain evidence="7">NSJ-52</strain>
    </source>
</reference>
<evidence type="ECO:0000256" key="3">
    <source>
        <dbReference type="ARBA" id="ARBA00022692"/>
    </source>
</evidence>
<evidence type="ECO:0000313" key="8">
    <source>
        <dbReference type="Proteomes" id="UP000607645"/>
    </source>
</evidence>
<feature type="transmembrane region" description="Helical" evidence="6">
    <location>
        <begin position="189"/>
        <end position="210"/>
    </location>
</feature>
<accession>A0A8J6JPX6</accession>
<comment type="caution">
    <text evidence="7">The sequence shown here is derived from an EMBL/GenBank/DDBJ whole genome shotgun (WGS) entry which is preliminary data.</text>
</comment>
<proteinExistence type="predicted"/>
<feature type="transmembrane region" description="Helical" evidence="6">
    <location>
        <begin position="319"/>
        <end position="340"/>
    </location>
</feature>
<dbReference type="EMBL" id="JACOPQ010000020">
    <property type="protein sequence ID" value="MBC5738745.1"/>
    <property type="molecule type" value="Genomic_DNA"/>
</dbReference>
<evidence type="ECO:0000256" key="5">
    <source>
        <dbReference type="ARBA" id="ARBA00023136"/>
    </source>
</evidence>
<keyword evidence="8" id="KW-1185">Reference proteome</keyword>
<dbReference type="CDD" id="cd06580">
    <property type="entry name" value="TM_PBP1_transp_TpRbsC_like"/>
    <property type="match status" value="1"/>
</dbReference>
<dbReference type="RefSeq" id="WP_186920378.1">
    <property type="nucleotide sequence ID" value="NZ_JACOPQ010000020.1"/>
</dbReference>
<dbReference type="PANTHER" id="PTHR47089">
    <property type="entry name" value="ABC TRANSPORTER, PERMEASE PROTEIN"/>
    <property type="match status" value="1"/>
</dbReference>
<comment type="subcellular location">
    <subcellularLocation>
        <location evidence="1">Cell membrane</location>
        <topology evidence="1">Multi-pass membrane protein</topology>
    </subcellularLocation>
</comment>